<evidence type="ECO:0000313" key="3">
    <source>
        <dbReference type="Proteomes" id="UP000198440"/>
    </source>
</evidence>
<name>A0A239GS35_9RHOB</name>
<dbReference type="Proteomes" id="UP000198440">
    <property type="component" value="Unassembled WGS sequence"/>
</dbReference>
<evidence type="ECO:0000313" key="2">
    <source>
        <dbReference type="EMBL" id="SNS71313.1"/>
    </source>
</evidence>
<organism evidence="2 3">
    <name type="scientific">Antarctobacter heliothermus</name>
    <dbReference type="NCBI Taxonomy" id="74033"/>
    <lineage>
        <taxon>Bacteria</taxon>
        <taxon>Pseudomonadati</taxon>
        <taxon>Pseudomonadota</taxon>
        <taxon>Alphaproteobacteria</taxon>
        <taxon>Rhodobacterales</taxon>
        <taxon>Roseobacteraceae</taxon>
        <taxon>Antarctobacter</taxon>
    </lineage>
</organism>
<feature type="chain" id="PRO_5012873340" evidence="1">
    <location>
        <begin position="28"/>
        <end position="97"/>
    </location>
</feature>
<reference evidence="2 3" key="1">
    <citation type="submission" date="2017-06" db="EMBL/GenBank/DDBJ databases">
        <authorList>
            <person name="Kim H.J."/>
            <person name="Triplett B.A."/>
        </authorList>
    </citation>
    <scope>NUCLEOTIDE SEQUENCE [LARGE SCALE GENOMIC DNA]</scope>
    <source>
        <strain evidence="2 3">DSM 11445</strain>
    </source>
</reference>
<feature type="signal peptide" evidence="1">
    <location>
        <begin position="1"/>
        <end position="27"/>
    </location>
</feature>
<protein>
    <submittedName>
        <fullName evidence="2">Uncharacterized protein</fullName>
    </submittedName>
</protein>
<evidence type="ECO:0000256" key="1">
    <source>
        <dbReference type="SAM" id="SignalP"/>
    </source>
</evidence>
<keyword evidence="1" id="KW-0732">Signal</keyword>
<dbReference type="RefSeq" id="WP_089278601.1">
    <property type="nucleotide sequence ID" value="NZ_FZON01000028.1"/>
</dbReference>
<accession>A0A239GS35</accession>
<gene>
    <name evidence="2" type="ORF">SAMN04488078_102830</name>
</gene>
<sequence length="97" mass="10556">MFTTRKLLVTAFLATILTANGLTPSFAADQPCETDPDWECLELPDQGELEDIYNARESTKASSAVKDVERVQGVTSGPTLLGDGVDIRIRKTEGVRN</sequence>
<dbReference type="EMBL" id="FZON01000028">
    <property type="protein sequence ID" value="SNS71313.1"/>
    <property type="molecule type" value="Genomic_DNA"/>
</dbReference>
<dbReference type="AlphaFoldDB" id="A0A239GS35"/>
<proteinExistence type="predicted"/>